<dbReference type="UniPathway" id="UPA00948"/>
<keyword evidence="12" id="KW-0594">Phospholipid biosynthesis</keyword>
<dbReference type="GeneID" id="106153703"/>
<accession>A0A1S3HCF4</accession>
<keyword evidence="7 12" id="KW-0256">Endoplasmic reticulum</keyword>
<comment type="function">
    <text evidence="12">Catalyzes a base-exchange reaction in which the polar head group of phosphatidylethanolamine (PE) is replaced by L-serine.</text>
</comment>
<reference evidence="15" key="1">
    <citation type="submission" date="2025-08" db="UniProtKB">
        <authorList>
            <consortium name="RefSeq"/>
        </authorList>
    </citation>
    <scope>IDENTIFICATION</scope>
    <source>
        <tissue evidence="15">Gonads</tissue>
    </source>
</reference>
<feature type="transmembrane region" description="Helical" evidence="12">
    <location>
        <begin position="350"/>
        <end position="368"/>
    </location>
</feature>
<keyword evidence="12" id="KW-0444">Lipid biosynthesis</keyword>
<dbReference type="InterPro" id="IPR004277">
    <property type="entry name" value="PSS"/>
</dbReference>
<evidence type="ECO:0000313" key="15">
    <source>
        <dbReference type="RefSeq" id="XP_013383191.1"/>
    </source>
</evidence>
<evidence type="ECO:0000256" key="2">
    <source>
        <dbReference type="ARBA" id="ARBA00004916"/>
    </source>
</evidence>
<feature type="transmembrane region" description="Helical" evidence="12">
    <location>
        <begin position="67"/>
        <end position="86"/>
    </location>
</feature>
<dbReference type="AlphaFoldDB" id="A0A1S3HCF4"/>
<organism evidence="14 15">
    <name type="scientific">Lingula anatina</name>
    <name type="common">Brachiopod</name>
    <name type="synonym">Lingula unguis</name>
    <dbReference type="NCBI Taxonomy" id="7574"/>
    <lineage>
        <taxon>Eukaryota</taxon>
        <taxon>Metazoa</taxon>
        <taxon>Spiralia</taxon>
        <taxon>Lophotrochozoa</taxon>
        <taxon>Brachiopoda</taxon>
        <taxon>Linguliformea</taxon>
        <taxon>Lingulata</taxon>
        <taxon>Lingulida</taxon>
        <taxon>Linguloidea</taxon>
        <taxon>Lingulidae</taxon>
        <taxon>Lingula</taxon>
    </lineage>
</organism>
<dbReference type="GO" id="GO:0005789">
    <property type="term" value="C:endoplasmic reticulum membrane"/>
    <property type="evidence" value="ECO:0007669"/>
    <property type="project" value="UniProtKB-SubCell"/>
</dbReference>
<dbReference type="STRING" id="7574.A0A1S3HCF4"/>
<dbReference type="Pfam" id="PF03034">
    <property type="entry name" value="PSS"/>
    <property type="match status" value="1"/>
</dbReference>
<feature type="transmembrane region" description="Helical" evidence="12">
    <location>
        <begin position="380"/>
        <end position="401"/>
    </location>
</feature>
<keyword evidence="14" id="KW-1185">Reference proteome</keyword>
<feature type="transmembrane region" description="Helical" evidence="12">
    <location>
        <begin position="98"/>
        <end position="118"/>
    </location>
</feature>
<name>A0A1S3HCF4_LINAN</name>
<evidence type="ECO:0000256" key="12">
    <source>
        <dbReference type="RuleBase" id="RU368094"/>
    </source>
</evidence>
<keyword evidence="10 12" id="KW-0472">Membrane</keyword>
<dbReference type="GO" id="GO:0006659">
    <property type="term" value="P:phosphatidylserine biosynthetic process"/>
    <property type="evidence" value="ECO:0007669"/>
    <property type="project" value="UniProtKB-UniRule"/>
</dbReference>
<dbReference type="KEGG" id="lak:106153703"/>
<dbReference type="PANTHER" id="PTHR15362">
    <property type="entry name" value="PHOSPHATIDYLINOSITOL SYNTHASE"/>
    <property type="match status" value="1"/>
</dbReference>
<keyword evidence="5 12" id="KW-0808">Transferase</keyword>
<evidence type="ECO:0000256" key="1">
    <source>
        <dbReference type="ARBA" id="ARBA00004477"/>
    </source>
</evidence>
<comment type="similarity">
    <text evidence="4 12">Belongs to the phosphatidyl serine synthase family.</text>
</comment>
<dbReference type="PANTHER" id="PTHR15362:SF15">
    <property type="entry name" value="PHOSPHATIDYLSERINE SYNTHASE 1"/>
    <property type="match status" value="1"/>
</dbReference>
<comment type="pathway">
    <text evidence="2 12">Phospholipid metabolism; phosphatidylserine biosynthesis.</text>
</comment>
<feature type="transmembrane region" description="Helical" evidence="12">
    <location>
        <begin position="307"/>
        <end position="329"/>
    </location>
</feature>
<evidence type="ECO:0000313" key="14">
    <source>
        <dbReference type="Proteomes" id="UP000085678"/>
    </source>
</evidence>
<evidence type="ECO:0000256" key="5">
    <source>
        <dbReference type="ARBA" id="ARBA00022679"/>
    </source>
</evidence>
<evidence type="ECO:0000256" key="3">
    <source>
        <dbReference type="ARBA" id="ARBA00005189"/>
    </source>
</evidence>
<keyword evidence="11 12" id="KW-1208">Phospholipid metabolism</keyword>
<evidence type="ECO:0000256" key="9">
    <source>
        <dbReference type="ARBA" id="ARBA00023098"/>
    </source>
</evidence>
<dbReference type="OrthoDB" id="10265393at2759"/>
<gene>
    <name evidence="15" type="primary">LOC106153703</name>
</gene>
<feature type="transmembrane region" description="Helical" evidence="12">
    <location>
        <begin position="279"/>
        <end position="295"/>
    </location>
</feature>
<protein>
    <recommendedName>
        <fullName evidence="12">Phosphatidylserine synthase</fullName>
        <ecNumber evidence="12">2.7.8.29</ecNumber>
    </recommendedName>
    <alternativeName>
        <fullName evidence="12">Serine-exchange enzyme</fullName>
    </alternativeName>
</protein>
<keyword evidence="6 12" id="KW-0812">Transmembrane</keyword>
<comment type="pathway">
    <text evidence="3">Lipid metabolism.</text>
</comment>
<dbReference type="RefSeq" id="XP_013383191.1">
    <property type="nucleotide sequence ID" value="XM_013527737.1"/>
</dbReference>
<evidence type="ECO:0000256" key="11">
    <source>
        <dbReference type="ARBA" id="ARBA00023264"/>
    </source>
</evidence>
<dbReference type="Proteomes" id="UP000085678">
    <property type="component" value="Unplaced"/>
</dbReference>
<feature type="transmembrane region" description="Helical" evidence="12">
    <location>
        <begin position="39"/>
        <end position="55"/>
    </location>
</feature>
<dbReference type="InParanoid" id="A0A1S3HCF4"/>
<comment type="subcellular location">
    <subcellularLocation>
        <location evidence="1 12">Endoplasmic reticulum membrane</location>
        <topology evidence="1 12">Multi-pass membrane protein</topology>
    </subcellularLocation>
</comment>
<evidence type="ECO:0000256" key="7">
    <source>
        <dbReference type="ARBA" id="ARBA00022824"/>
    </source>
</evidence>
<evidence type="ECO:0000256" key="10">
    <source>
        <dbReference type="ARBA" id="ARBA00023136"/>
    </source>
</evidence>
<comment type="catalytic activity">
    <reaction evidence="12">
        <text>a 1,2-diacyl-sn-glycero-3-phosphoethanolamine + L-serine = a 1,2-diacyl-sn-glycero-3-phospho-L-serine + ethanolamine</text>
        <dbReference type="Rhea" id="RHEA:27606"/>
        <dbReference type="ChEBI" id="CHEBI:33384"/>
        <dbReference type="ChEBI" id="CHEBI:57262"/>
        <dbReference type="ChEBI" id="CHEBI:57603"/>
        <dbReference type="ChEBI" id="CHEBI:64612"/>
        <dbReference type="EC" id="2.7.8.29"/>
    </reaction>
</comment>
<evidence type="ECO:0000256" key="4">
    <source>
        <dbReference type="ARBA" id="ARBA00008671"/>
    </source>
</evidence>
<keyword evidence="9 12" id="KW-0443">Lipid metabolism</keyword>
<evidence type="ECO:0000256" key="13">
    <source>
        <dbReference type="SAM" id="MobiDB-lite"/>
    </source>
</evidence>
<evidence type="ECO:0000256" key="6">
    <source>
        <dbReference type="ARBA" id="ARBA00022692"/>
    </source>
</evidence>
<feature type="compositionally biased region" description="Basic residues" evidence="13">
    <location>
        <begin position="461"/>
        <end position="471"/>
    </location>
</feature>
<evidence type="ECO:0000256" key="8">
    <source>
        <dbReference type="ARBA" id="ARBA00022989"/>
    </source>
</evidence>
<proteinExistence type="inferred from homology"/>
<sequence>MASRRRTLSTCSDSSDHFYTINEHPVDDISLEFFYKPHTITLLTISILWLLYSAFVSDSSSTWEDNLWNGLLAVVFFFLIVSSLVFPNGPFTRPHPAIWRMVFGLSVLYFMLLVFLVFQSLSDAKEMLFFLYPKLRGFRMEEQEYAVNCSQVSFERLWGHMDIFAFGHFWGWCLKALLIRHYGICWTISVTWEATEMAFMHLLPNFEECWWDAWVLDVLLCNGLGIWVGMQFCKVLEMREFRWESIKDIHSTTGKLRRAALQFTPASWTHVRWLDPNSSYMRVIGVSILVIFWQLSELNTFFLKHILHMATGHPLCIGRLIFIAVISAPTIRQYYSYITDTQCRRVGTQCWLYCAITLTEAIICLKWGKDLFKQTELMYVFYWLVILMVSSVICVYICAVISKRTPTRPAVDVNSRERSVSECSTDMDDLYQQNGIITRGQHKVKIANGSPVSAQDGGKQKQQKARKRQGKKNVQGT</sequence>
<keyword evidence="8 12" id="KW-1133">Transmembrane helix</keyword>
<dbReference type="EC" id="2.7.8.29" evidence="12"/>
<dbReference type="GO" id="GO:0106245">
    <property type="term" value="F:L-serine-phosphatidylethanolamine phosphatidyltransferase activity"/>
    <property type="evidence" value="ECO:0007669"/>
    <property type="project" value="UniProtKB-UniRule"/>
</dbReference>
<feature type="region of interest" description="Disordered" evidence="13">
    <location>
        <begin position="448"/>
        <end position="477"/>
    </location>
</feature>
<dbReference type="FunCoup" id="A0A1S3HCF4">
    <property type="interactions" value="869"/>
</dbReference>